<feature type="domain" description="Putative restriction endonuclease" evidence="1">
    <location>
        <begin position="11"/>
        <end position="179"/>
    </location>
</feature>
<dbReference type="SUPFAM" id="SSF52980">
    <property type="entry name" value="Restriction endonuclease-like"/>
    <property type="match status" value="1"/>
</dbReference>
<dbReference type="AlphaFoldDB" id="A0A1P9WT16"/>
<organism evidence="2 3">
    <name type="scientific">Spirosoma montaniterrae</name>
    <dbReference type="NCBI Taxonomy" id="1178516"/>
    <lineage>
        <taxon>Bacteria</taxon>
        <taxon>Pseudomonadati</taxon>
        <taxon>Bacteroidota</taxon>
        <taxon>Cytophagia</taxon>
        <taxon>Cytophagales</taxon>
        <taxon>Cytophagaceae</taxon>
        <taxon>Spirosoma</taxon>
    </lineage>
</organism>
<keyword evidence="3" id="KW-1185">Reference proteome</keyword>
<dbReference type="PANTHER" id="PTHR34107:SF4">
    <property type="entry name" value="SLL1222 PROTEIN"/>
    <property type="match status" value="1"/>
</dbReference>
<sequence length="187" mass="21458">MQTLTKPITYQEFREMEFEEQELSEFIFELIDGEIVPRNYPTASHQSALFELTMLIGNHVKANQLGRVLFAPFGVVLNDFDDVQPDLIFVSSARQEIIREDGVFGVPDLLVEIISPSSIKTDRGKKFRLYERMNVAEYWIVDINNRSIEVYQRQETGYELMSFAAETGAVESFVLTGLRVEVSGLFM</sequence>
<reference evidence="2 3" key="1">
    <citation type="submission" date="2016-01" db="EMBL/GenBank/DDBJ databases">
        <authorList>
            <person name="Oliw E.H."/>
        </authorList>
    </citation>
    <scope>NUCLEOTIDE SEQUENCE [LARGE SCALE GENOMIC DNA]</scope>
    <source>
        <strain evidence="2 3">DY10</strain>
    </source>
</reference>
<dbReference type="STRING" id="1178516.AWR27_03610"/>
<dbReference type="Pfam" id="PF05685">
    <property type="entry name" value="Uma2"/>
    <property type="match status" value="1"/>
</dbReference>
<evidence type="ECO:0000313" key="3">
    <source>
        <dbReference type="Proteomes" id="UP000187941"/>
    </source>
</evidence>
<dbReference type="InterPro" id="IPR011335">
    <property type="entry name" value="Restrct_endonuc-II-like"/>
</dbReference>
<gene>
    <name evidence="2" type="ORF">AWR27_03610</name>
</gene>
<accession>A0A1P9WT16</accession>
<dbReference type="InterPro" id="IPR012296">
    <property type="entry name" value="Nuclease_put_TT1808"/>
</dbReference>
<protein>
    <recommendedName>
        <fullName evidence="1">Putative restriction endonuclease domain-containing protein</fullName>
    </recommendedName>
</protein>
<dbReference type="Proteomes" id="UP000187941">
    <property type="component" value="Chromosome"/>
</dbReference>
<dbReference type="InterPro" id="IPR008538">
    <property type="entry name" value="Uma2"/>
</dbReference>
<dbReference type="CDD" id="cd06260">
    <property type="entry name" value="DUF820-like"/>
    <property type="match status" value="1"/>
</dbReference>
<proteinExistence type="predicted"/>
<dbReference type="EMBL" id="CP014263">
    <property type="protein sequence ID" value="AQG78507.1"/>
    <property type="molecule type" value="Genomic_DNA"/>
</dbReference>
<dbReference type="Gene3D" id="3.90.1570.10">
    <property type="entry name" value="tt1808, chain A"/>
    <property type="match status" value="1"/>
</dbReference>
<dbReference type="PANTHER" id="PTHR34107">
    <property type="entry name" value="SLL0198 PROTEIN-RELATED"/>
    <property type="match status" value="1"/>
</dbReference>
<dbReference type="KEGG" id="smon:AWR27_03610"/>
<name>A0A1P9WT16_9BACT</name>
<evidence type="ECO:0000313" key="2">
    <source>
        <dbReference type="EMBL" id="AQG78507.1"/>
    </source>
</evidence>
<evidence type="ECO:0000259" key="1">
    <source>
        <dbReference type="Pfam" id="PF05685"/>
    </source>
</evidence>
<dbReference type="RefSeq" id="WP_077129947.1">
    <property type="nucleotide sequence ID" value="NZ_CP014263.1"/>
</dbReference>